<keyword evidence="3" id="KW-1185">Reference proteome</keyword>
<feature type="transmembrane region" description="Helical" evidence="1">
    <location>
        <begin position="6"/>
        <end position="25"/>
    </location>
</feature>
<protein>
    <submittedName>
        <fullName evidence="2">Chemotaxis protein</fullName>
    </submittedName>
</protein>
<reference evidence="2 3" key="1">
    <citation type="submission" date="2016-11" db="EMBL/GenBank/DDBJ databases">
        <title>Mixed transmission modes and dynamic genome evolution in an obligate animal-bacterial symbiosis.</title>
        <authorList>
            <person name="Russell S.L."/>
            <person name="Corbett-Detig R.B."/>
            <person name="Cavanaugh C.M."/>
        </authorList>
    </citation>
    <scope>NUCLEOTIDE SEQUENCE [LARGE SCALE GENOMIC DNA]</scope>
    <source>
        <strain evidence="2">Sveles-Q1</strain>
    </source>
</reference>
<evidence type="ECO:0000313" key="2">
    <source>
        <dbReference type="EMBL" id="OOZ38245.1"/>
    </source>
</evidence>
<keyword evidence="1" id="KW-0472">Membrane</keyword>
<evidence type="ECO:0000256" key="1">
    <source>
        <dbReference type="SAM" id="Phobius"/>
    </source>
</evidence>
<comment type="caution">
    <text evidence="2">The sequence shown here is derived from an EMBL/GenBank/DDBJ whole genome shotgun (WGS) entry which is preliminary data.</text>
</comment>
<dbReference type="EMBL" id="MPRL01000111">
    <property type="protein sequence ID" value="OOZ38245.1"/>
    <property type="molecule type" value="Genomic_DNA"/>
</dbReference>
<keyword evidence="1" id="KW-1133">Transmembrane helix</keyword>
<proteinExistence type="predicted"/>
<dbReference type="Proteomes" id="UP000191110">
    <property type="component" value="Unassembled WGS sequence"/>
</dbReference>
<evidence type="ECO:0000313" key="3">
    <source>
        <dbReference type="Proteomes" id="UP000191110"/>
    </source>
</evidence>
<keyword evidence="1" id="KW-0812">Transmembrane</keyword>
<dbReference type="OrthoDB" id="7064465at2"/>
<dbReference type="RefSeq" id="WP_078485114.1">
    <property type="nucleotide sequence ID" value="NZ_MPRL01000111.1"/>
</dbReference>
<gene>
    <name evidence="2" type="ORF">BOW53_16145</name>
</gene>
<accession>A0A1T2KZG5</accession>
<name>A0A1T2KZG5_9GAMM</name>
<dbReference type="AlphaFoldDB" id="A0A1T2KZG5"/>
<sequence length="61" mass="6739">MNDYLIAMGATFTLMIGWLLVQFIAREFTRRHPEFGAFREEGGGCGKSCMCSKGGSCKKAK</sequence>
<organism evidence="2 3">
    <name type="scientific">Solemya pervernicosa gill symbiont</name>
    <dbReference type="NCBI Taxonomy" id="642797"/>
    <lineage>
        <taxon>Bacteria</taxon>
        <taxon>Pseudomonadati</taxon>
        <taxon>Pseudomonadota</taxon>
        <taxon>Gammaproteobacteria</taxon>
        <taxon>sulfur-oxidizing symbionts</taxon>
    </lineage>
</organism>